<evidence type="ECO:0000259" key="1">
    <source>
        <dbReference type="Pfam" id="PF04909"/>
    </source>
</evidence>
<dbReference type="Gene3D" id="3.20.20.140">
    <property type="entry name" value="Metal-dependent hydrolases"/>
    <property type="match status" value="1"/>
</dbReference>
<dbReference type="Pfam" id="PF04909">
    <property type="entry name" value="Amidohydro_2"/>
    <property type="match status" value="1"/>
</dbReference>
<dbReference type="STRING" id="1399968.CI15_28335"/>
<dbReference type="PANTHER" id="PTHR35563">
    <property type="entry name" value="BARREL METAL-DEPENDENT HYDROLASE, PUTATIVE (AFU_ORTHOLOGUE AFUA_1G16240)-RELATED"/>
    <property type="match status" value="1"/>
</dbReference>
<dbReference type="RefSeq" id="WP_062134656.1">
    <property type="nucleotide sequence ID" value="NZ_LRBG01000038.1"/>
</dbReference>
<dbReference type="OrthoDB" id="9787654at2"/>
<dbReference type="Proteomes" id="UP000075613">
    <property type="component" value="Unassembled WGS sequence"/>
</dbReference>
<reference evidence="2 3" key="1">
    <citation type="journal article" date="2015" name="Int. J. Syst. Evol. Microbiol.">
        <title>Burkholderia monticola sp. nov., isolated from mountain soil.</title>
        <authorList>
            <person name="Baek I."/>
            <person name="Seo B."/>
            <person name="Lee I."/>
            <person name="Yi H."/>
            <person name="Chun J."/>
        </authorList>
    </citation>
    <scope>NUCLEOTIDE SEQUENCE [LARGE SCALE GENOMIC DNA]</scope>
    <source>
        <strain evidence="2 3">JC2948</strain>
    </source>
</reference>
<keyword evidence="2" id="KW-0378">Hydrolase</keyword>
<evidence type="ECO:0000313" key="2">
    <source>
        <dbReference type="EMBL" id="KXU83027.1"/>
    </source>
</evidence>
<comment type="caution">
    <text evidence="2">The sequence shown here is derived from an EMBL/GenBank/DDBJ whole genome shotgun (WGS) entry which is preliminary data.</text>
</comment>
<sequence>MSVFDVDKIDCHCHVFDPIRFPYRDDTAYRPAQQEVGTAAQFVRVMDAYGVRHALLVGPTSGYRTDNRCLIDALETYPARFRGIAVVDNDIGRGELAALRRAGVVGVAFNPAMEGIELTREAGALFGMLADLGMLAQIQVAGDQMTVLGPWLARQPAAIVVDHCGRPNLADGVAQAGFDALLRLADSGRASVKLSGWQKYSRAPHPYEDTWPYAQALLRAFGPEHCVWGSDWPFLRAPERLDYGPLLTMFETIVPDAKLRRQIQWDTPRRLFGFDATRGGEHGSQ</sequence>
<dbReference type="PANTHER" id="PTHR35563:SF2">
    <property type="entry name" value="BARREL METAL-DEPENDENT HYDROLASE, PUTATIVE (AFU_ORTHOLOGUE AFUA_1G16240)-RELATED"/>
    <property type="match status" value="1"/>
</dbReference>
<dbReference type="InterPro" id="IPR052358">
    <property type="entry name" value="Aro_Compnd_Degr_Hydrolases"/>
</dbReference>
<accession>A0A149PDA8</accession>
<dbReference type="EMBL" id="LRBG01000038">
    <property type="protein sequence ID" value="KXU83027.1"/>
    <property type="molecule type" value="Genomic_DNA"/>
</dbReference>
<evidence type="ECO:0000313" key="3">
    <source>
        <dbReference type="Proteomes" id="UP000075613"/>
    </source>
</evidence>
<proteinExistence type="predicted"/>
<protein>
    <submittedName>
        <fullName evidence="2">2-pyrone-4,6-dicarboxylate hydrolase</fullName>
    </submittedName>
</protein>
<dbReference type="SUPFAM" id="SSF51556">
    <property type="entry name" value="Metallo-dependent hydrolases"/>
    <property type="match status" value="1"/>
</dbReference>
<dbReference type="GO" id="GO:0016787">
    <property type="term" value="F:hydrolase activity"/>
    <property type="evidence" value="ECO:0007669"/>
    <property type="project" value="UniProtKB-KW"/>
</dbReference>
<organism evidence="2 3">
    <name type="scientific">Paraburkholderia monticola</name>
    <dbReference type="NCBI Taxonomy" id="1399968"/>
    <lineage>
        <taxon>Bacteria</taxon>
        <taxon>Pseudomonadati</taxon>
        <taxon>Pseudomonadota</taxon>
        <taxon>Betaproteobacteria</taxon>
        <taxon>Burkholderiales</taxon>
        <taxon>Burkholderiaceae</taxon>
        <taxon>Paraburkholderia</taxon>
    </lineage>
</organism>
<dbReference type="InterPro" id="IPR032466">
    <property type="entry name" value="Metal_Hydrolase"/>
</dbReference>
<name>A0A149PDA8_9BURK</name>
<feature type="domain" description="Amidohydrolase-related" evidence="1">
    <location>
        <begin position="9"/>
        <end position="274"/>
    </location>
</feature>
<keyword evidence="3" id="KW-1185">Reference proteome</keyword>
<gene>
    <name evidence="2" type="ORF">CI15_28335</name>
</gene>
<dbReference type="AlphaFoldDB" id="A0A149PDA8"/>
<dbReference type="InterPro" id="IPR006680">
    <property type="entry name" value="Amidohydro-rel"/>
</dbReference>